<keyword evidence="1" id="KW-0472">Membrane</keyword>
<feature type="domain" description="CAAX prenyl protease 2/Lysostaphin resistance protein A-like" evidence="2">
    <location>
        <begin position="409"/>
        <end position="497"/>
    </location>
</feature>
<dbReference type="AlphaFoldDB" id="A0A0K2G930"/>
<evidence type="ECO:0000256" key="1">
    <source>
        <dbReference type="SAM" id="Phobius"/>
    </source>
</evidence>
<feature type="transmembrane region" description="Helical" evidence="1">
    <location>
        <begin position="359"/>
        <end position="381"/>
    </location>
</feature>
<sequence>MGAKSCMVLSVVMNLDASPIRQPPGMSSCFPANDRAEPFSSPASVIVSVLSALVLLASFGAIVWFSAALPKVQRFEDPVRALDLMVSRTMEAQDGLREAPAWQQWVTEWSSGGSDAERAQAIQWYRELVEETDDPLSRLRLAILQGESDRAQDALAAAAAWRTRAEIQPLYADLIEAAYGAAVLDRVHEGELQAGLAELLPAGWFYNALAARLALRAGDQALLATVEQQRAERGERIQTWSGNVMLVELTCLMVGSVMLSGIVRLRRQRIDIMRLHRPGVPPPWPGGIGTAVLLRGGALGAVLTVAFLSFAPAEHVSLRALAIPVANLPLLGLAYMYLLKPAGLTFREGFGLFISRADFGRLAGIVLAAVAAGLWGEWVMGQAAETFNLTNHWTEWFDPDLVWGPPSVLAFSLLEYVVLAPIFEELAFRGLLYAILRRRLGFLPSALLSAGIFALAHGYGLIGFVSVLWSGLLWAWLYERTGSLIPGMIAHATNNLLVCLAVMALLR</sequence>
<dbReference type="KEGG" id="nmv:NITMOv2_1040"/>
<feature type="transmembrane region" description="Helical" evidence="1">
    <location>
        <begin position="483"/>
        <end position="506"/>
    </location>
</feature>
<feature type="transmembrane region" description="Helical" evidence="1">
    <location>
        <begin position="401"/>
        <end position="423"/>
    </location>
</feature>
<gene>
    <name evidence="3" type="ORF">NITMOv2_1040</name>
</gene>
<dbReference type="STRING" id="42253.NITMOv2_1040"/>
<reference evidence="3 4" key="1">
    <citation type="journal article" date="2015" name="Proc. Natl. Acad. Sci. U.S.A.">
        <title>Expanded metabolic versatility of ubiquitous nitrite-oxidizing bacteria from the genus Nitrospira.</title>
        <authorList>
            <person name="Koch H."/>
            <person name="Lucker S."/>
            <person name="Albertsen M."/>
            <person name="Kitzinger K."/>
            <person name="Herbold C."/>
            <person name="Spieck E."/>
            <person name="Nielsen P.H."/>
            <person name="Wagner M."/>
            <person name="Daims H."/>
        </authorList>
    </citation>
    <scope>NUCLEOTIDE SEQUENCE [LARGE SCALE GENOMIC DNA]</scope>
    <source>
        <strain evidence="3 4">NSP M-1</strain>
    </source>
</reference>
<dbReference type="PATRIC" id="fig|42253.5.peg.1022"/>
<evidence type="ECO:0000259" key="2">
    <source>
        <dbReference type="Pfam" id="PF02517"/>
    </source>
</evidence>
<keyword evidence="4" id="KW-1185">Reference proteome</keyword>
<dbReference type="PANTHER" id="PTHR36435">
    <property type="entry name" value="SLR1288 PROTEIN"/>
    <property type="match status" value="1"/>
</dbReference>
<dbReference type="EMBL" id="CP011801">
    <property type="protein sequence ID" value="ALA57471.1"/>
    <property type="molecule type" value="Genomic_DNA"/>
</dbReference>
<evidence type="ECO:0000313" key="4">
    <source>
        <dbReference type="Proteomes" id="UP000069205"/>
    </source>
</evidence>
<dbReference type="GO" id="GO:0004175">
    <property type="term" value="F:endopeptidase activity"/>
    <property type="evidence" value="ECO:0007669"/>
    <property type="project" value="UniProtKB-ARBA"/>
</dbReference>
<feature type="transmembrane region" description="Helical" evidence="1">
    <location>
        <begin position="316"/>
        <end position="338"/>
    </location>
</feature>
<dbReference type="InterPro" id="IPR003675">
    <property type="entry name" value="Rce1/LyrA-like_dom"/>
</dbReference>
<dbReference type="GO" id="GO:0080120">
    <property type="term" value="P:CAAX-box protein maturation"/>
    <property type="evidence" value="ECO:0007669"/>
    <property type="project" value="UniProtKB-ARBA"/>
</dbReference>
<dbReference type="Pfam" id="PF02517">
    <property type="entry name" value="Rce1-like"/>
    <property type="match status" value="1"/>
</dbReference>
<evidence type="ECO:0000313" key="3">
    <source>
        <dbReference type="EMBL" id="ALA57471.1"/>
    </source>
</evidence>
<protein>
    <recommendedName>
        <fullName evidence="2">CAAX prenyl protease 2/Lysostaphin resistance protein A-like domain-containing protein</fullName>
    </recommendedName>
</protein>
<dbReference type="PANTHER" id="PTHR36435:SF1">
    <property type="entry name" value="CAAX AMINO TERMINAL PROTEASE FAMILY PROTEIN"/>
    <property type="match status" value="1"/>
</dbReference>
<feature type="transmembrane region" description="Helical" evidence="1">
    <location>
        <begin position="240"/>
        <end position="263"/>
    </location>
</feature>
<dbReference type="Proteomes" id="UP000069205">
    <property type="component" value="Chromosome"/>
</dbReference>
<feature type="transmembrane region" description="Helical" evidence="1">
    <location>
        <begin position="45"/>
        <end position="65"/>
    </location>
</feature>
<name>A0A0K2G930_NITMO</name>
<feature type="transmembrane region" description="Helical" evidence="1">
    <location>
        <begin position="284"/>
        <end position="310"/>
    </location>
</feature>
<accession>A0A0K2G930</accession>
<dbReference type="RefSeq" id="WP_053378808.1">
    <property type="nucleotide sequence ID" value="NZ_CP011801.1"/>
</dbReference>
<proteinExistence type="predicted"/>
<keyword evidence="1" id="KW-1133">Transmembrane helix</keyword>
<organism evidence="3 4">
    <name type="scientific">Nitrospira moscoviensis</name>
    <dbReference type="NCBI Taxonomy" id="42253"/>
    <lineage>
        <taxon>Bacteria</taxon>
        <taxon>Pseudomonadati</taxon>
        <taxon>Nitrospirota</taxon>
        <taxon>Nitrospiria</taxon>
        <taxon>Nitrospirales</taxon>
        <taxon>Nitrospiraceae</taxon>
        <taxon>Nitrospira</taxon>
    </lineage>
</organism>
<feature type="transmembrane region" description="Helical" evidence="1">
    <location>
        <begin position="444"/>
        <end position="477"/>
    </location>
</feature>
<dbReference type="InterPro" id="IPR052710">
    <property type="entry name" value="CAAX_protease"/>
</dbReference>
<dbReference type="OrthoDB" id="9782250at2"/>
<keyword evidence="1" id="KW-0812">Transmembrane</keyword>